<dbReference type="Proteomes" id="UP000036987">
    <property type="component" value="Unassembled WGS sequence"/>
</dbReference>
<dbReference type="PANTHER" id="PTHR32263:SF14">
    <property type="entry name" value="INACTIVE POLY [ADP-RIBOSE] POLYMERASE SRO2-RELATED"/>
    <property type="match status" value="1"/>
</dbReference>
<evidence type="ECO:0000256" key="1">
    <source>
        <dbReference type="SAM" id="MobiDB-lite"/>
    </source>
</evidence>
<feature type="region of interest" description="Disordered" evidence="1">
    <location>
        <begin position="1"/>
        <end position="23"/>
    </location>
</feature>
<feature type="domain" description="PARP catalytic" evidence="2">
    <location>
        <begin position="28"/>
        <end position="255"/>
    </location>
</feature>
<evidence type="ECO:0000259" key="2">
    <source>
        <dbReference type="PROSITE" id="PS51059"/>
    </source>
</evidence>
<dbReference type="OrthoDB" id="6133115at2759"/>
<name>A0A0K9NZC4_ZOSMR</name>
<dbReference type="AlphaFoldDB" id="A0A0K9NZC4"/>
<dbReference type="STRING" id="29655.A0A0K9NZC4"/>
<dbReference type="PANTHER" id="PTHR32263">
    <property type="entry name" value="INACTIVE POLY [ADP-RIBOSE] POLYMERASE SRO4-RELATED"/>
    <property type="match status" value="1"/>
</dbReference>
<gene>
    <name evidence="3" type="ORF">ZOSMA_491G00020</name>
</gene>
<dbReference type="Gene3D" id="3.90.228.10">
    <property type="match status" value="1"/>
</dbReference>
<keyword evidence="4" id="KW-1185">Reference proteome</keyword>
<comment type="caution">
    <text evidence="3">The sequence shown here is derived from an EMBL/GenBank/DDBJ whole genome shotgun (WGS) entry which is preliminary data.</text>
</comment>
<accession>A0A0K9NZC4</accession>
<reference evidence="4" key="1">
    <citation type="journal article" date="2016" name="Nature">
        <title>The genome of the seagrass Zostera marina reveals angiosperm adaptation to the sea.</title>
        <authorList>
            <person name="Olsen J.L."/>
            <person name="Rouze P."/>
            <person name="Verhelst B."/>
            <person name="Lin Y.-C."/>
            <person name="Bayer T."/>
            <person name="Collen J."/>
            <person name="Dattolo E."/>
            <person name="De Paoli E."/>
            <person name="Dittami S."/>
            <person name="Maumus F."/>
            <person name="Michel G."/>
            <person name="Kersting A."/>
            <person name="Lauritano C."/>
            <person name="Lohaus R."/>
            <person name="Toepel M."/>
            <person name="Tonon T."/>
            <person name="Vanneste K."/>
            <person name="Amirebrahimi M."/>
            <person name="Brakel J."/>
            <person name="Bostroem C."/>
            <person name="Chovatia M."/>
            <person name="Grimwood J."/>
            <person name="Jenkins J.W."/>
            <person name="Jueterbock A."/>
            <person name="Mraz A."/>
            <person name="Stam W.T."/>
            <person name="Tice H."/>
            <person name="Bornberg-Bauer E."/>
            <person name="Green P.J."/>
            <person name="Pearson G.A."/>
            <person name="Procaccini G."/>
            <person name="Duarte C.M."/>
            <person name="Schmutz J."/>
            <person name="Reusch T.B.H."/>
            <person name="Van de Peer Y."/>
        </authorList>
    </citation>
    <scope>NUCLEOTIDE SEQUENCE [LARGE SCALE GENOMIC DNA]</scope>
    <source>
        <strain evidence="4">cv. Finnish</strain>
    </source>
</reference>
<dbReference type="PROSITE" id="PS51059">
    <property type="entry name" value="PARP_CATALYTIC"/>
    <property type="match status" value="1"/>
</dbReference>
<dbReference type="InterPro" id="IPR012317">
    <property type="entry name" value="Poly(ADP-ribose)pol_cat_dom"/>
</dbReference>
<dbReference type="InterPro" id="IPR044964">
    <property type="entry name" value="RCD1/SRO1-5"/>
</dbReference>
<dbReference type="GO" id="GO:0003950">
    <property type="term" value="F:NAD+ poly-ADP-ribosyltransferase activity"/>
    <property type="evidence" value="ECO:0007669"/>
    <property type="project" value="InterPro"/>
</dbReference>
<organism evidence="3 4">
    <name type="scientific">Zostera marina</name>
    <name type="common">Eelgrass</name>
    <dbReference type="NCBI Taxonomy" id="29655"/>
    <lineage>
        <taxon>Eukaryota</taxon>
        <taxon>Viridiplantae</taxon>
        <taxon>Streptophyta</taxon>
        <taxon>Embryophyta</taxon>
        <taxon>Tracheophyta</taxon>
        <taxon>Spermatophyta</taxon>
        <taxon>Magnoliopsida</taxon>
        <taxon>Liliopsida</taxon>
        <taxon>Zosteraceae</taxon>
        <taxon>Zostera</taxon>
    </lineage>
</organism>
<dbReference type="EMBL" id="LFYR01001412">
    <property type="protein sequence ID" value="KMZ62074.1"/>
    <property type="molecule type" value="Genomic_DNA"/>
</dbReference>
<evidence type="ECO:0000313" key="3">
    <source>
        <dbReference type="EMBL" id="KMZ62074.1"/>
    </source>
</evidence>
<dbReference type="SUPFAM" id="SSF56399">
    <property type="entry name" value="ADP-ribosylation"/>
    <property type="match status" value="1"/>
</dbReference>
<protein>
    <recommendedName>
        <fullName evidence="2">PARP catalytic domain-containing protein</fullName>
    </recommendedName>
</protein>
<evidence type="ECO:0000313" key="4">
    <source>
        <dbReference type="Proteomes" id="UP000036987"/>
    </source>
</evidence>
<proteinExistence type="predicted"/>
<sequence>MTDDDNSSSSSNRMSQGVHSGGTDIPMQSFYGETLQCDEQELQIKTFSRNTPKFNELMKKFLIGMGTFAFPDSIVGIHRFIPKKGVKLGRLVIFKQKFTMLNLAHGERLDIRNAWFGTSKKGMLDLMNHGFNVDLGLTIEGSYGTGVYLAPEYRAFSCAKNCEPDTNDLQYIVMCRVLMGNMEKLVAGSHKKFLPSNLSFDNGVDSLLYPTRYVVWSSNMTTSIHPDYVLVFRLAPDVREYLSQLTGLEYPRCVSTTALDAASNRIRSNTATSLVWPAISEMFPAPHQNIDPIFTRTIESVYDCLKRGHISQHEFVAWMGAKVDGNLVYNFMKKIPSNILEEAKRARNTLAFHLSLFTRMISDVANVVPPLANNLLQMHLREYQNGGLSRIQFIWKMRVILGKVTLDYLLAKYIQELFENNDPSLHPPIPNDVDRASF</sequence>